<keyword evidence="2" id="KW-1185">Reference proteome</keyword>
<evidence type="ECO:0000313" key="1">
    <source>
        <dbReference type="EMBL" id="QFG06333.1"/>
    </source>
</evidence>
<accession>A0A6M2ZHU1</accession>
<organism evidence="1 2">
    <name type="scientific">Synechococcus phage S-SCSM1</name>
    <dbReference type="NCBI Taxonomy" id="2588487"/>
    <lineage>
        <taxon>Viruses</taxon>
        <taxon>Duplodnaviria</taxon>
        <taxon>Heunggongvirae</taxon>
        <taxon>Uroviricota</taxon>
        <taxon>Caudoviricetes</taxon>
        <taxon>Pantevenvirales</taxon>
        <taxon>Kyanoviridae</taxon>
        <taxon>Zhoulongquanvirus</taxon>
        <taxon>Zhoulongquanvirus esscess</taxon>
    </lineage>
</organism>
<name>A0A6M2ZHU1_9CAUD</name>
<proteinExistence type="predicted"/>
<sequence length="65" mass="7796">MKDQYVIDDGESKQDKWNRGLDLFVESVLKPDPALRQCAHNQKCYHELMDVRADVLEYLKTKRWQ</sequence>
<dbReference type="Proteomes" id="UP000515683">
    <property type="component" value="Segment"/>
</dbReference>
<protein>
    <submittedName>
        <fullName evidence="1">Uncharacterized protein</fullName>
    </submittedName>
</protein>
<gene>
    <name evidence="1" type="ORF">SSCSM1_76</name>
</gene>
<reference evidence="1" key="1">
    <citation type="submission" date="2019-04" db="EMBL/GenBank/DDBJ databases">
        <title>Genomic and proteomic characterization of cyanophage S-SCSM1 provides new insights into understanding the viral gene diversity and phage-host interactions.</title>
        <authorList>
            <person name="Wang Q."/>
            <person name="Xu Y."/>
            <person name="Jiao N."/>
            <person name="Zhang R."/>
        </authorList>
    </citation>
    <scope>NUCLEOTIDE SEQUENCE [LARGE SCALE GENOMIC DNA]</scope>
</reference>
<dbReference type="EMBL" id="MK867354">
    <property type="protein sequence ID" value="QFG06333.1"/>
    <property type="molecule type" value="Genomic_DNA"/>
</dbReference>
<evidence type="ECO:0000313" key="2">
    <source>
        <dbReference type="Proteomes" id="UP000515683"/>
    </source>
</evidence>